<dbReference type="GO" id="GO:0008887">
    <property type="term" value="F:glycerate kinase activity"/>
    <property type="evidence" value="ECO:0007669"/>
    <property type="project" value="UniProtKB-UniRule"/>
</dbReference>
<evidence type="ECO:0000256" key="2">
    <source>
        <dbReference type="ARBA" id="ARBA00022679"/>
    </source>
</evidence>
<keyword evidence="2 4" id="KW-0808">Transferase</keyword>
<dbReference type="Gene3D" id="3.90.1510.10">
    <property type="entry name" value="Glycerate kinase, domain 2"/>
    <property type="match status" value="1"/>
</dbReference>
<name>A0A3E0W2P6_9MICO</name>
<dbReference type="InterPro" id="IPR036129">
    <property type="entry name" value="Glycerate_kinase_sf"/>
</dbReference>
<dbReference type="PIRSF" id="PIRSF006078">
    <property type="entry name" value="GlxK"/>
    <property type="match status" value="1"/>
</dbReference>
<evidence type="ECO:0000313" key="5">
    <source>
        <dbReference type="EMBL" id="RFA15773.1"/>
    </source>
</evidence>
<evidence type="ECO:0000256" key="4">
    <source>
        <dbReference type="PIRNR" id="PIRNR006078"/>
    </source>
</evidence>
<dbReference type="RefSeq" id="WP_116281862.1">
    <property type="nucleotide sequence ID" value="NZ_NBXA01000006.1"/>
</dbReference>
<dbReference type="InterPro" id="IPR018197">
    <property type="entry name" value="Glycerate_kinase_RE-like"/>
</dbReference>
<dbReference type="Gene3D" id="3.40.50.10350">
    <property type="entry name" value="Glycerate kinase, domain 1"/>
    <property type="match status" value="1"/>
</dbReference>
<dbReference type="Proteomes" id="UP000256709">
    <property type="component" value="Unassembled WGS sequence"/>
</dbReference>
<dbReference type="PANTHER" id="PTHR21599:SF0">
    <property type="entry name" value="GLYCERATE KINASE"/>
    <property type="match status" value="1"/>
</dbReference>
<dbReference type="GO" id="GO:0031388">
    <property type="term" value="P:organic acid phosphorylation"/>
    <property type="evidence" value="ECO:0007669"/>
    <property type="project" value="UniProtKB-UniRule"/>
</dbReference>
<comment type="similarity">
    <text evidence="1 4">Belongs to the glycerate kinase type-1 family.</text>
</comment>
<keyword evidence="3 4" id="KW-0418">Kinase</keyword>
<evidence type="ECO:0000256" key="1">
    <source>
        <dbReference type="ARBA" id="ARBA00006284"/>
    </source>
</evidence>
<dbReference type="OrthoDB" id="9774290at2"/>
<dbReference type="SUPFAM" id="SSF110738">
    <property type="entry name" value="Glycerate kinase I"/>
    <property type="match status" value="1"/>
</dbReference>
<comment type="caution">
    <text evidence="5">The sequence shown here is derived from an EMBL/GenBank/DDBJ whole genome shotgun (WGS) entry which is preliminary data.</text>
</comment>
<dbReference type="AlphaFoldDB" id="A0A3E0W2P6"/>
<dbReference type="InterPro" id="IPR004381">
    <property type="entry name" value="Glycerate_kinase"/>
</dbReference>
<reference evidence="5 6" key="1">
    <citation type="submission" date="2017-04" db="EMBL/GenBank/DDBJ databases">
        <title>Comparative genome analysis of Subtercola boreus.</title>
        <authorList>
            <person name="Cho Y.-J."/>
            <person name="Cho A."/>
            <person name="Kim O.-S."/>
            <person name="Lee J.-I."/>
        </authorList>
    </citation>
    <scope>NUCLEOTIDE SEQUENCE [LARGE SCALE GENOMIC DNA]</scope>
    <source>
        <strain evidence="5 6">P27444</strain>
    </source>
</reference>
<organism evidence="5 6">
    <name type="scientific">Subtercola boreus</name>
    <dbReference type="NCBI Taxonomy" id="120213"/>
    <lineage>
        <taxon>Bacteria</taxon>
        <taxon>Bacillati</taxon>
        <taxon>Actinomycetota</taxon>
        <taxon>Actinomycetes</taxon>
        <taxon>Micrococcales</taxon>
        <taxon>Microbacteriaceae</taxon>
        <taxon>Subtercola</taxon>
    </lineage>
</organism>
<dbReference type="PANTHER" id="PTHR21599">
    <property type="entry name" value="GLYCERATE KINASE"/>
    <property type="match status" value="1"/>
</dbReference>
<protein>
    <submittedName>
        <fullName evidence="5">Glycerate kinase</fullName>
    </submittedName>
</protein>
<dbReference type="InterPro" id="IPR018193">
    <property type="entry name" value="Glyc_kinase_flavodox-like_fold"/>
</dbReference>
<accession>A0A3E0W2P6</accession>
<evidence type="ECO:0000313" key="6">
    <source>
        <dbReference type="Proteomes" id="UP000256709"/>
    </source>
</evidence>
<dbReference type="NCBIfam" id="TIGR00045">
    <property type="entry name" value="glycerate kinase"/>
    <property type="match status" value="1"/>
</dbReference>
<sequence>MSPTLQVVVAPDSFKGSATAVEVAEAIGGGWREARPGDTVVLTPMADGGEGTIEALALAIPGSKRMPITVTGPAGEPVEAEWLLVPGEESIGTTGVVELANTSGITLLSTLRPMDAQTNGFGEAIVKALDHGVERLLLAIGGSASTDGGVGALTALGARFLDAEGDPIRPGGGGLAGLVSVDFSGFRDLPEGGAQIITDVTNPLLAAEGAAAVFGPQKGADVHQVAELDRSLAAFARIVGEAAQTTRPRSAAHLADPEAPGAGAAGGTGFGLALWGAIIRSGAETVADAVGLERQISEADVVITGEGRFDSQSAAGKVPSFVVGLARKHETFPLLVAGSIGADPEDFAASVSLSELAGSSEAAMENPLPFLWAAGRALANGGAKTSGGEGA</sequence>
<proteinExistence type="inferred from homology"/>
<dbReference type="Pfam" id="PF02595">
    <property type="entry name" value="Gly_kinase"/>
    <property type="match status" value="1"/>
</dbReference>
<dbReference type="EMBL" id="NBXA01000006">
    <property type="protein sequence ID" value="RFA15773.1"/>
    <property type="molecule type" value="Genomic_DNA"/>
</dbReference>
<evidence type="ECO:0000256" key="3">
    <source>
        <dbReference type="ARBA" id="ARBA00022777"/>
    </source>
</evidence>
<gene>
    <name evidence="5" type="ORF">B7R21_03455</name>
</gene>